<evidence type="ECO:0000313" key="2">
    <source>
        <dbReference type="Proteomes" id="UP000596660"/>
    </source>
</evidence>
<evidence type="ECO:0000313" key="1">
    <source>
        <dbReference type="EnsemblPlants" id="AUR62027396-RA:cds"/>
    </source>
</evidence>
<dbReference type="EnsemblPlants" id="AUR62027396-RA">
    <property type="protein sequence ID" value="AUR62027396-RA:cds"/>
    <property type="gene ID" value="AUR62027396"/>
</dbReference>
<evidence type="ECO:0008006" key="3">
    <source>
        <dbReference type="Google" id="ProtNLM"/>
    </source>
</evidence>
<dbReference type="InterPro" id="IPR053085">
    <property type="entry name" value="Jasmonate-induced_protein"/>
</dbReference>
<dbReference type="Gramene" id="AUR62027396-RA">
    <property type="protein sequence ID" value="AUR62027396-RA:cds"/>
    <property type="gene ID" value="AUR62027396"/>
</dbReference>
<dbReference type="AlphaFoldDB" id="A0A803MD53"/>
<proteinExistence type="predicted"/>
<dbReference type="OMA" id="NDWWGSI"/>
<reference evidence="1" key="2">
    <citation type="submission" date="2021-03" db="UniProtKB">
        <authorList>
            <consortium name="EnsemblPlants"/>
        </authorList>
    </citation>
    <scope>IDENTIFICATION</scope>
</reference>
<reference evidence="1" key="1">
    <citation type="journal article" date="2017" name="Nature">
        <title>The genome of Chenopodium quinoa.</title>
        <authorList>
            <person name="Jarvis D.E."/>
            <person name="Ho Y.S."/>
            <person name="Lightfoot D.J."/>
            <person name="Schmoeckel S.M."/>
            <person name="Li B."/>
            <person name="Borm T.J.A."/>
            <person name="Ohyanagi H."/>
            <person name="Mineta K."/>
            <person name="Michell C.T."/>
            <person name="Saber N."/>
            <person name="Kharbatia N.M."/>
            <person name="Rupper R.R."/>
            <person name="Sharp A.R."/>
            <person name="Dally N."/>
            <person name="Boughton B.A."/>
            <person name="Woo Y.H."/>
            <person name="Gao G."/>
            <person name="Schijlen E.G.W.M."/>
            <person name="Guo X."/>
            <person name="Momin A.A."/>
            <person name="Negrao S."/>
            <person name="Al-Babili S."/>
            <person name="Gehring C."/>
            <person name="Roessner U."/>
            <person name="Jung C."/>
            <person name="Murphy K."/>
            <person name="Arold S.T."/>
            <person name="Gojobori T."/>
            <person name="van der Linden C.G."/>
            <person name="van Loo E.N."/>
            <person name="Jellen E.N."/>
            <person name="Maughan P.J."/>
            <person name="Tester M."/>
        </authorList>
    </citation>
    <scope>NUCLEOTIDE SEQUENCE [LARGE SCALE GENOMIC DNA]</scope>
    <source>
        <strain evidence="1">cv. PI 614886</strain>
    </source>
</reference>
<dbReference type="Pfam" id="PF21230">
    <property type="entry name" value="Nakanori"/>
    <property type="match status" value="1"/>
</dbReference>
<dbReference type="InterPro" id="IPR049065">
    <property type="entry name" value="Nakanori"/>
</dbReference>
<keyword evidence="2" id="KW-1185">Reference proteome</keyword>
<organism evidence="1 2">
    <name type="scientific">Chenopodium quinoa</name>
    <name type="common">Quinoa</name>
    <dbReference type="NCBI Taxonomy" id="63459"/>
    <lineage>
        <taxon>Eukaryota</taxon>
        <taxon>Viridiplantae</taxon>
        <taxon>Streptophyta</taxon>
        <taxon>Embryophyta</taxon>
        <taxon>Tracheophyta</taxon>
        <taxon>Spermatophyta</taxon>
        <taxon>Magnoliopsida</taxon>
        <taxon>eudicotyledons</taxon>
        <taxon>Gunneridae</taxon>
        <taxon>Pentapetalae</taxon>
        <taxon>Caryophyllales</taxon>
        <taxon>Chenopodiaceae</taxon>
        <taxon>Chenopodioideae</taxon>
        <taxon>Atripliceae</taxon>
        <taxon>Chenopodium</taxon>
    </lineage>
</organism>
<dbReference type="PANTHER" id="PTHR36482">
    <property type="entry name" value="OSJNBA0024J22.15 PROTEIN"/>
    <property type="match status" value="1"/>
</dbReference>
<name>A0A803MD53_CHEQI</name>
<sequence>MNLISDGNKSIDAEKYVRDLKDDYGSGVSTLCLVYNATGDTLYHVVDNDWMNSNIGRTPYPVKIGNGQWAAFLHVHKTSDATGSEAAVVYRGKNMYGNDRDFLLAWSTPFGIWYKNKAYCEEGGVDTFQRRWDNIYDNINNGDYSKTTDANGIHIQVDTASGGAPIFKAIIQIPFGP</sequence>
<dbReference type="PANTHER" id="PTHR36482:SF7">
    <property type="entry name" value="OS04G0308500 PROTEIN"/>
    <property type="match status" value="1"/>
</dbReference>
<protein>
    <recommendedName>
        <fullName evidence="3">23 kDa jasmonate-induced protein-like</fullName>
    </recommendedName>
</protein>
<dbReference type="Proteomes" id="UP000596660">
    <property type="component" value="Unplaced"/>
</dbReference>
<accession>A0A803MD53</accession>